<dbReference type="Pfam" id="PF01656">
    <property type="entry name" value="CbiA"/>
    <property type="match status" value="1"/>
</dbReference>
<dbReference type="GO" id="GO:0005829">
    <property type="term" value="C:cytosol"/>
    <property type="evidence" value="ECO:0007669"/>
    <property type="project" value="TreeGrafter"/>
</dbReference>
<dbReference type="EMBL" id="CP064788">
    <property type="protein sequence ID" value="QSG07660.1"/>
    <property type="molecule type" value="Genomic_DNA"/>
</dbReference>
<dbReference type="KEGG" id="hds:HSR122_0246"/>
<dbReference type="GO" id="GO:0016887">
    <property type="term" value="F:ATP hydrolysis activity"/>
    <property type="evidence" value="ECO:0007669"/>
    <property type="project" value="TreeGrafter"/>
</dbReference>
<dbReference type="PANTHER" id="PTHR43384">
    <property type="entry name" value="SEPTUM SITE-DETERMINING PROTEIN MIND HOMOLOG, CHLOROPLASTIC-RELATED"/>
    <property type="match status" value="1"/>
</dbReference>
<dbReference type="InterPro" id="IPR050625">
    <property type="entry name" value="ParA/MinD_ATPase"/>
</dbReference>
<dbReference type="Proteomes" id="UP000662973">
    <property type="component" value="Chromosome"/>
</dbReference>
<feature type="domain" description="CobQ/CobB/MinD/ParA nucleotide binding" evidence="1">
    <location>
        <begin position="3"/>
        <end position="176"/>
    </location>
</feature>
<dbReference type="GO" id="GO:0009898">
    <property type="term" value="C:cytoplasmic side of plasma membrane"/>
    <property type="evidence" value="ECO:0007669"/>
    <property type="project" value="TreeGrafter"/>
</dbReference>
<accession>A0A897MZZ3</accession>
<dbReference type="InterPro" id="IPR002586">
    <property type="entry name" value="CobQ/CobB/MinD/ParA_Nub-bd_dom"/>
</dbReference>
<dbReference type="GO" id="GO:0005524">
    <property type="term" value="F:ATP binding"/>
    <property type="evidence" value="ECO:0007669"/>
    <property type="project" value="TreeGrafter"/>
</dbReference>
<evidence type="ECO:0000313" key="3">
    <source>
        <dbReference type="Proteomes" id="UP000662973"/>
    </source>
</evidence>
<name>A0A897MZZ3_9EURY</name>
<dbReference type="GO" id="GO:0051782">
    <property type="term" value="P:negative regulation of cell division"/>
    <property type="evidence" value="ECO:0007669"/>
    <property type="project" value="TreeGrafter"/>
</dbReference>
<keyword evidence="2" id="KW-0966">Cell projection</keyword>
<evidence type="ECO:0000313" key="2">
    <source>
        <dbReference type="EMBL" id="QSG07660.1"/>
    </source>
</evidence>
<dbReference type="InterPro" id="IPR027417">
    <property type="entry name" value="P-loop_NTPase"/>
</dbReference>
<dbReference type="PANTHER" id="PTHR43384:SF10">
    <property type="entry name" value="ATPASE INVOLVED IN CHROMOSOME PARTITIONING, PARA_MIND FAMILY"/>
    <property type="match status" value="1"/>
</dbReference>
<evidence type="ECO:0000259" key="1">
    <source>
        <dbReference type="Pfam" id="PF01656"/>
    </source>
</evidence>
<dbReference type="AlphaFoldDB" id="A0A897MZZ3"/>
<organism evidence="2 3">
    <name type="scientific">Halapricum desulfuricans</name>
    <dbReference type="NCBI Taxonomy" id="2841257"/>
    <lineage>
        <taxon>Archaea</taxon>
        <taxon>Methanobacteriati</taxon>
        <taxon>Methanobacteriota</taxon>
        <taxon>Stenosarchaea group</taxon>
        <taxon>Halobacteria</taxon>
        <taxon>Halobacteriales</taxon>
        <taxon>Haloarculaceae</taxon>
        <taxon>Halapricum</taxon>
    </lineage>
</organism>
<dbReference type="SUPFAM" id="SSF52540">
    <property type="entry name" value="P-loop containing nucleoside triphosphate hydrolases"/>
    <property type="match status" value="1"/>
</dbReference>
<keyword evidence="3" id="KW-1185">Reference proteome</keyword>
<dbReference type="GeneID" id="68850923"/>
<proteinExistence type="predicted"/>
<gene>
    <name evidence="2" type="primary">flhG</name>
    <name evidence="2" type="ORF">HSR122_0246</name>
</gene>
<reference evidence="2 3" key="1">
    <citation type="submission" date="2020-11" db="EMBL/GenBank/DDBJ databases">
        <title>Carbohydrate-dependent, anaerobic sulfur respiration: A novel catabolism in halophilic archaea.</title>
        <authorList>
            <person name="Sorokin D.Y."/>
            <person name="Messina E."/>
            <person name="Smedile F."/>
            <person name="La Cono V."/>
            <person name="Hallsworth J.E."/>
            <person name="Yakimov M.M."/>
        </authorList>
    </citation>
    <scope>NUCLEOTIDE SEQUENCE [LARGE SCALE GENOMIC DNA]</scope>
    <source>
        <strain evidence="2 3">HSR12-2</strain>
    </source>
</reference>
<dbReference type="RefSeq" id="WP_229110838.1">
    <property type="nucleotide sequence ID" value="NZ_CP064788.1"/>
</dbReference>
<protein>
    <submittedName>
        <fullName evidence="2">FleN family ATPase involved in flagellar biosynthesis</fullName>
    </submittedName>
</protein>
<keyword evidence="2" id="KW-0282">Flagellum</keyword>
<dbReference type="Gene3D" id="3.40.50.300">
    <property type="entry name" value="P-loop containing nucleotide triphosphate hydrolases"/>
    <property type="match status" value="1"/>
</dbReference>
<keyword evidence="2" id="KW-0969">Cilium</keyword>
<sequence length="233" mass="24460">MILAVCGGKGGVGKSTVSLNLARELDAVVVDADLTTPDLPWGRGPDLHDVLAGRASPVDAVERVGTVDVLPCGRTLAGARAADLERIADIVGPLDRRYGRVILDCPAGMGADVGSQLFSADGAVLVTVPTRAGLSSALRTRQLARALETPVVSAVLNKSAGDEVIANRLERAIGAPTVTIERHGDAARAQRTWQPVRDAYPDSPVVEAFETVAETITDAERELKSRRVSVRSP</sequence>